<keyword evidence="3" id="KW-1185">Reference proteome</keyword>
<dbReference type="RefSeq" id="XP_022669252.1">
    <property type="nucleotide sequence ID" value="XM_022813517.1"/>
</dbReference>
<evidence type="ECO:0000256" key="1">
    <source>
        <dbReference type="SAM" id="MobiDB-lite"/>
    </source>
</evidence>
<dbReference type="Proteomes" id="UP000594260">
    <property type="component" value="Unplaced"/>
</dbReference>
<dbReference type="AlphaFoldDB" id="A0A7M7KQF0"/>
<dbReference type="KEGG" id="vde:111253713"/>
<dbReference type="GeneID" id="111253713"/>
<evidence type="ECO:0000313" key="3">
    <source>
        <dbReference type="Proteomes" id="UP000594260"/>
    </source>
</evidence>
<feature type="compositionally biased region" description="Basic and acidic residues" evidence="1">
    <location>
        <begin position="236"/>
        <end position="245"/>
    </location>
</feature>
<dbReference type="EnsemblMetazoa" id="XM_022813517">
    <property type="protein sequence ID" value="XP_022669252"/>
    <property type="gene ID" value="LOC111253713"/>
</dbReference>
<dbReference type="InParanoid" id="A0A7M7KQF0"/>
<feature type="region of interest" description="Disordered" evidence="1">
    <location>
        <begin position="219"/>
        <end position="265"/>
    </location>
</feature>
<proteinExistence type="predicted"/>
<reference evidence="2" key="1">
    <citation type="submission" date="2021-01" db="UniProtKB">
        <authorList>
            <consortium name="EnsemblMetazoa"/>
        </authorList>
    </citation>
    <scope>IDENTIFICATION</scope>
</reference>
<accession>A0A7M7KQF0</accession>
<evidence type="ECO:0000313" key="2">
    <source>
        <dbReference type="EnsemblMetazoa" id="XP_022669252"/>
    </source>
</evidence>
<protein>
    <submittedName>
        <fullName evidence="2">Uncharacterized protein</fullName>
    </submittedName>
</protein>
<organism evidence="2 3">
    <name type="scientific">Varroa destructor</name>
    <name type="common">Honeybee mite</name>
    <dbReference type="NCBI Taxonomy" id="109461"/>
    <lineage>
        <taxon>Eukaryota</taxon>
        <taxon>Metazoa</taxon>
        <taxon>Ecdysozoa</taxon>
        <taxon>Arthropoda</taxon>
        <taxon>Chelicerata</taxon>
        <taxon>Arachnida</taxon>
        <taxon>Acari</taxon>
        <taxon>Parasitiformes</taxon>
        <taxon>Mesostigmata</taxon>
        <taxon>Gamasina</taxon>
        <taxon>Dermanyssoidea</taxon>
        <taxon>Varroidae</taxon>
        <taxon>Varroa</taxon>
    </lineage>
</organism>
<dbReference type="OrthoDB" id="10618634at2759"/>
<name>A0A7M7KQF0_VARDE</name>
<sequence length="265" mass="31412">MLEKISADVTKRRPRAKLVQWHQGLVKIDTELRNSKCLYDDIKFGIKIAMYLSRHPQIYVRHIYFEKKIEVFRRQLEDIRCWIDNLDVQRAFKRRAASPSLSEIKKALQVQRSLLQRLAQKYALTKDRILLTERDAYGLVKNVIPYSQRFSMPRIPDSERVISVFSPLDFERRPSDNVLVPKFILTQRDEVQRDAPSKLARGLFKLPKEDKLWRELAREAERRDEKSRKKKLQAAEAERTADKVRNQKGPRRSKNQQAHFLDESS</sequence>